<dbReference type="AlphaFoldDB" id="A0A0M3JH17"/>
<protein>
    <submittedName>
        <fullName evidence="1 3">Uncharacterized protein</fullName>
    </submittedName>
</protein>
<dbReference type="EMBL" id="UYRR01014973">
    <property type="protein sequence ID" value="VDK27585.1"/>
    <property type="molecule type" value="Genomic_DNA"/>
</dbReference>
<dbReference type="Proteomes" id="UP000267096">
    <property type="component" value="Unassembled WGS sequence"/>
</dbReference>
<proteinExistence type="predicted"/>
<gene>
    <name evidence="1" type="ORF">ASIM_LOCUS6702</name>
</gene>
<reference evidence="3" key="1">
    <citation type="submission" date="2017-02" db="UniProtKB">
        <authorList>
            <consortium name="WormBaseParasite"/>
        </authorList>
    </citation>
    <scope>IDENTIFICATION</scope>
</reference>
<dbReference type="WBParaSite" id="ASIM_0000692701-mRNA-1">
    <property type="protein sequence ID" value="ASIM_0000692701-mRNA-1"/>
    <property type="gene ID" value="ASIM_0000692701"/>
</dbReference>
<keyword evidence="2" id="KW-1185">Reference proteome</keyword>
<evidence type="ECO:0000313" key="1">
    <source>
        <dbReference type="EMBL" id="VDK27585.1"/>
    </source>
</evidence>
<evidence type="ECO:0000313" key="3">
    <source>
        <dbReference type="WBParaSite" id="ASIM_0000692701-mRNA-1"/>
    </source>
</evidence>
<name>A0A0M3JH17_ANISI</name>
<evidence type="ECO:0000313" key="2">
    <source>
        <dbReference type="Proteomes" id="UP000267096"/>
    </source>
</evidence>
<accession>A0A0M3JH17</accession>
<organism evidence="3">
    <name type="scientific">Anisakis simplex</name>
    <name type="common">Herring worm</name>
    <dbReference type="NCBI Taxonomy" id="6269"/>
    <lineage>
        <taxon>Eukaryota</taxon>
        <taxon>Metazoa</taxon>
        <taxon>Ecdysozoa</taxon>
        <taxon>Nematoda</taxon>
        <taxon>Chromadorea</taxon>
        <taxon>Rhabditida</taxon>
        <taxon>Spirurina</taxon>
        <taxon>Ascaridomorpha</taxon>
        <taxon>Ascaridoidea</taxon>
        <taxon>Anisakidae</taxon>
        <taxon>Anisakis</taxon>
        <taxon>Anisakis simplex complex</taxon>
    </lineage>
</organism>
<reference evidence="1 2" key="2">
    <citation type="submission" date="2018-11" db="EMBL/GenBank/DDBJ databases">
        <authorList>
            <consortium name="Pathogen Informatics"/>
        </authorList>
    </citation>
    <scope>NUCLEOTIDE SEQUENCE [LARGE SCALE GENOMIC DNA]</scope>
</reference>
<sequence>MIENDESKVVKLQGLRTTCDRRMRDEQLYVS</sequence>